<protein>
    <recommendedName>
        <fullName evidence="6">Galactose oxidase</fullName>
    </recommendedName>
</protein>
<feature type="region of interest" description="Disordered" evidence="3">
    <location>
        <begin position="151"/>
        <end position="208"/>
    </location>
</feature>
<keyword evidence="5" id="KW-1185">Reference proteome</keyword>
<reference evidence="4" key="1">
    <citation type="journal article" date="2020" name="Stud. Mycol.">
        <title>101 Dothideomycetes genomes: a test case for predicting lifestyles and emergence of pathogens.</title>
        <authorList>
            <person name="Haridas S."/>
            <person name="Albert R."/>
            <person name="Binder M."/>
            <person name="Bloem J."/>
            <person name="Labutti K."/>
            <person name="Salamov A."/>
            <person name="Andreopoulos B."/>
            <person name="Baker S."/>
            <person name="Barry K."/>
            <person name="Bills G."/>
            <person name="Bluhm B."/>
            <person name="Cannon C."/>
            <person name="Castanera R."/>
            <person name="Culley D."/>
            <person name="Daum C."/>
            <person name="Ezra D."/>
            <person name="Gonzalez J."/>
            <person name="Henrissat B."/>
            <person name="Kuo A."/>
            <person name="Liang C."/>
            <person name="Lipzen A."/>
            <person name="Lutzoni F."/>
            <person name="Magnuson J."/>
            <person name="Mondo S."/>
            <person name="Nolan M."/>
            <person name="Ohm R."/>
            <person name="Pangilinan J."/>
            <person name="Park H.-J."/>
            <person name="Ramirez L."/>
            <person name="Alfaro M."/>
            <person name="Sun H."/>
            <person name="Tritt A."/>
            <person name="Yoshinaga Y."/>
            <person name="Zwiers L.-H."/>
            <person name="Turgeon B."/>
            <person name="Goodwin S."/>
            <person name="Spatafora J."/>
            <person name="Crous P."/>
            <person name="Grigoriev I."/>
        </authorList>
    </citation>
    <scope>NUCLEOTIDE SEQUENCE</scope>
    <source>
        <strain evidence="4">CBS 113389</strain>
    </source>
</reference>
<name>A0A6A6Q9B2_9PEZI</name>
<evidence type="ECO:0000313" key="4">
    <source>
        <dbReference type="EMBL" id="KAF2487977.1"/>
    </source>
</evidence>
<dbReference type="AlphaFoldDB" id="A0A6A6Q9B2"/>
<evidence type="ECO:0000313" key="5">
    <source>
        <dbReference type="Proteomes" id="UP000799767"/>
    </source>
</evidence>
<dbReference type="InterPro" id="IPR015915">
    <property type="entry name" value="Kelch-typ_b-propeller"/>
</dbReference>
<proteinExistence type="predicted"/>
<dbReference type="PANTHER" id="PTHR47435">
    <property type="entry name" value="KELCH REPEAT PROTEIN (AFU_ORTHOLOGUE AFUA_5G12780)"/>
    <property type="match status" value="1"/>
</dbReference>
<feature type="region of interest" description="Disordered" evidence="3">
    <location>
        <begin position="283"/>
        <end position="307"/>
    </location>
</feature>
<dbReference type="Gene3D" id="2.120.10.80">
    <property type="entry name" value="Kelch-type beta propeller"/>
    <property type="match status" value="2"/>
</dbReference>
<dbReference type="Pfam" id="PF24681">
    <property type="entry name" value="Kelch_KLHDC2_KLHL20_DRC7"/>
    <property type="match status" value="1"/>
</dbReference>
<organism evidence="4 5">
    <name type="scientific">Neohortaea acidophila</name>
    <dbReference type="NCBI Taxonomy" id="245834"/>
    <lineage>
        <taxon>Eukaryota</taxon>
        <taxon>Fungi</taxon>
        <taxon>Dikarya</taxon>
        <taxon>Ascomycota</taxon>
        <taxon>Pezizomycotina</taxon>
        <taxon>Dothideomycetes</taxon>
        <taxon>Dothideomycetidae</taxon>
        <taxon>Mycosphaerellales</taxon>
        <taxon>Teratosphaeriaceae</taxon>
        <taxon>Neohortaea</taxon>
    </lineage>
</organism>
<keyword evidence="1" id="KW-0677">Repeat</keyword>
<keyword evidence="2" id="KW-0408">Iron</keyword>
<dbReference type="Proteomes" id="UP000799767">
    <property type="component" value="Unassembled WGS sequence"/>
</dbReference>
<gene>
    <name evidence="4" type="ORF">BDY17DRAFT_22303</name>
</gene>
<sequence length="435" mass="46548">MAEIVGGVLYGLKNVAEGAALIAKGIYDPTLPLKATIRPITNVSVPLAHHSVSVIKGRAYLFGGKTTGEHGGTQLANSDVHVVILPTTCYGNVDYKKIRATANAPPKRYGHSAAALDDQIYVFGGSGEDGTPLDEGGRVWVYSTSSNAWHTLDPPAHSPRPGPRTSHASVASEHPRPAQKRPREDILPQRPPDPEETMPDIPGADTYGTLFIQGGQARSGNNLIDAWSFDLATRTWKELPDMPSPSSPSPSLSLVDRRLYAFSAGHTSFLDLDVPETGHVELEPLKPWQTLPPTSSSPEKGDPGERAGAFVASLTTGQGRDYLLLVGGRSRSGAVLQDMWTLQLPSEDMSAASLKDAARVAMKMDTREAQWEVVKYYNADGVMIQEGQDGRGVGLREGFAAAKCVDLDGQSVLLWGGIGADHIPRGDGIMVTIEM</sequence>
<evidence type="ECO:0008006" key="6">
    <source>
        <dbReference type="Google" id="ProtNLM"/>
    </source>
</evidence>
<dbReference type="Pfam" id="PF01344">
    <property type="entry name" value="Kelch_1"/>
    <property type="match status" value="1"/>
</dbReference>
<evidence type="ECO:0000256" key="3">
    <source>
        <dbReference type="SAM" id="MobiDB-lite"/>
    </source>
</evidence>
<feature type="compositionally biased region" description="Basic and acidic residues" evidence="3">
    <location>
        <begin position="173"/>
        <end position="187"/>
    </location>
</feature>
<dbReference type="InterPro" id="IPR006652">
    <property type="entry name" value="Kelch_1"/>
</dbReference>
<dbReference type="OrthoDB" id="10250130at2759"/>
<dbReference type="SUPFAM" id="SSF117281">
    <property type="entry name" value="Kelch motif"/>
    <property type="match status" value="1"/>
</dbReference>
<dbReference type="GO" id="GO:0019760">
    <property type="term" value="P:glucosinolate metabolic process"/>
    <property type="evidence" value="ECO:0007669"/>
    <property type="project" value="UniProtKB-ARBA"/>
</dbReference>
<dbReference type="RefSeq" id="XP_033594546.1">
    <property type="nucleotide sequence ID" value="XM_033730142.1"/>
</dbReference>
<accession>A0A6A6Q9B2</accession>
<dbReference type="EMBL" id="MU001631">
    <property type="protein sequence ID" value="KAF2487977.1"/>
    <property type="molecule type" value="Genomic_DNA"/>
</dbReference>
<evidence type="ECO:0000256" key="2">
    <source>
        <dbReference type="ARBA" id="ARBA00023004"/>
    </source>
</evidence>
<evidence type="ECO:0000256" key="1">
    <source>
        <dbReference type="ARBA" id="ARBA00022737"/>
    </source>
</evidence>
<dbReference type="GeneID" id="54471144"/>
<dbReference type="PANTHER" id="PTHR47435:SF4">
    <property type="entry name" value="KELCH REPEAT PROTEIN (AFU_ORTHOLOGUE AFUA_5G12780)"/>
    <property type="match status" value="1"/>
</dbReference>